<sequence>MFLDLNVPFAPSGFNTSTQQNAKQKQKQKQKGSVPNPPATSAPTLSNTDLDLINSRLDVLAHLKSGILSKVGYTIVALNYTVQGKIDPATHVNPLLAVPARKDLVVLRRLTIVLDESSEKGFGLSTQHAPHLASYDIIALQPTTPNTFSLACLSHTVPSPTTAHVISIDASSATPQLPFRMKPSMVRTAIRNGGVPSPTTAHVISIDASSATPQLPFRMKPSMVRTAIRNGGVFEISYAGALASDESARRNWWSGAREIARATKGKGLLLSGGAQVTSNLRAPMDAINLASVLGLDQNTARNAMSTDAKSLVTRASTRQTYRAVLSAPILISTPQTTNNPITVEPTSTPPAPNTSTKRVREAEETATQGSDTGTSEQSEPSHARPPKRSKGRGARA</sequence>
<dbReference type="GO" id="GO:0008033">
    <property type="term" value="P:tRNA processing"/>
    <property type="evidence" value="ECO:0007669"/>
    <property type="project" value="UniProtKB-KW"/>
</dbReference>
<dbReference type="InterPro" id="IPR016195">
    <property type="entry name" value="Pol/histidinol_Pase-like"/>
</dbReference>
<comment type="caution">
    <text evidence="5">The sequence shown here is derived from an EMBL/GenBank/DDBJ whole genome shotgun (WGS) entry which is preliminary data.</text>
</comment>
<dbReference type="EMBL" id="CAJMWY010002582">
    <property type="protein sequence ID" value="CAE6491264.1"/>
    <property type="molecule type" value="Genomic_DNA"/>
</dbReference>
<evidence type="ECO:0000313" key="6">
    <source>
        <dbReference type="Proteomes" id="UP000663861"/>
    </source>
</evidence>
<feature type="compositionally biased region" description="Basic residues" evidence="4">
    <location>
        <begin position="384"/>
        <end position="396"/>
    </location>
</feature>
<evidence type="ECO:0000313" key="5">
    <source>
        <dbReference type="EMBL" id="CAE6491264.1"/>
    </source>
</evidence>
<dbReference type="InterPro" id="IPR002738">
    <property type="entry name" value="RNase_P_p30"/>
</dbReference>
<proteinExistence type="inferred from homology"/>
<dbReference type="Gene3D" id="3.20.20.140">
    <property type="entry name" value="Metal-dependent hydrolases"/>
    <property type="match status" value="1"/>
</dbReference>
<feature type="compositionally biased region" description="Polar residues" evidence="4">
    <location>
        <begin position="365"/>
        <end position="380"/>
    </location>
</feature>
<evidence type="ECO:0000256" key="4">
    <source>
        <dbReference type="SAM" id="MobiDB-lite"/>
    </source>
</evidence>
<dbReference type="Proteomes" id="UP000663861">
    <property type="component" value="Unassembled WGS sequence"/>
</dbReference>
<dbReference type="PANTHER" id="PTHR13031:SF0">
    <property type="entry name" value="RIBONUCLEASE P PROTEIN SUBUNIT P30"/>
    <property type="match status" value="1"/>
</dbReference>
<keyword evidence="3" id="KW-0819">tRNA processing</keyword>
<evidence type="ECO:0000256" key="1">
    <source>
        <dbReference type="ARBA" id="ARBA00004123"/>
    </source>
</evidence>
<accession>A0A8H3CP86</accession>
<feature type="region of interest" description="Disordered" evidence="4">
    <location>
        <begin position="333"/>
        <end position="396"/>
    </location>
</feature>
<dbReference type="GO" id="GO:0005655">
    <property type="term" value="C:nucleolar ribonuclease P complex"/>
    <property type="evidence" value="ECO:0007669"/>
    <property type="project" value="TreeGrafter"/>
</dbReference>
<reference evidence="5" key="1">
    <citation type="submission" date="2021-01" db="EMBL/GenBank/DDBJ databases">
        <authorList>
            <person name="Kaushik A."/>
        </authorList>
    </citation>
    <scope>NUCLEOTIDE SEQUENCE</scope>
    <source>
        <strain evidence="5">AG4-RS23</strain>
    </source>
</reference>
<gene>
    <name evidence="5" type="ORF">RDB_LOCUS111733</name>
</gene>
<evidence type="ECO:0000256" key="3">
    <source>
        <dbReference type="ARBA" id="ARBA00022694"/>
    </source>
</evidence>
<name>A0A8H3CP86_9AGAM</name>
<organism evidence="5 6">
    <name type="scientific">Rhizoctonia solani</name>
    <dbReference type="NCBI Taxonomy" id="456999"/>
    <lineage>
        <taxon>Eukaryota</taxon>
        <taxon>Fungi</taxon>
        <taxon>Dikarya</taxon>
        <taxon>Basidiomycota</taxon>
        <taxon>Agaricomycotina</taxon>
        <taxon>Agaricomycetes</taxon>
        <taxon>Cantharellales</taxon>
        <taxon>Ceratobasidiaceae</taxon>
        <taxon>Rhizoctonia</taxon>
    </lineage>
</organism>
<comment type="similarity">
    <text evidence="2">Belongs to the eukaryotic/archaeal RNase P protein component 3 family.</text>
</comment>
<dbReference type="AlphaFoldDB" id="A0A8H3CP86"/>
<dbReference type="GO" id="GO:0003723">
    <property type="term" value="F:RNA binding"/>
    <property type="evidence" value="ECO:0007669"/>
    <property type="project" value="TreeGrafter"/>
</dbReference>
<dbReference type="SUPFAM" id="SSF89550">
    <property type="entry name" value="PHP domain-like"/>
    <property type="match status" value="2"/>
</dbReference>
<protein>
    <submittedName>
        <fullName evidence="5">Uncharacterized protein</fullName>
    </submittedName>
</protein>
<dbReference type="Pfam" id="PF01876">
    <property type="entry name" value="RNase_P_p30"/>
    <property type="match status" value="2"/>
</dbReference>
<dbReference type="PANTHER" id="PTHR13031">
    <property type="entry name" value="RIBONUCLEASE P SUBUNIT P30"/>
    <property type="match status" value="1"/>
</dbReference>
<comment type="subcellular location">
    <subcellularLocation>
        <location evidence="1">Nucleus</location>
    </subcellularLocation>
</comment>
<feature type="region of interest" description="Disordered" evidence="4">
    <location>
        <begin position="12"/>
        <end position="47"/>
    </location>
</feature>
<evidence type="ECO:0000256" key="2">
    <source>
        <dbReference type="ARBA" id="ARBA00007331"/>
    </source>
</evidence>